<protein>
    <submittedName>
        <fullName evidence="1">Uncharacterized protein</fullName>
    </submittedName>
</protein>
<evidence type="ECO:0000313" key="1">
    <source>
        <dbReference type="EMBL" id="KAF2823916.1"/>
    </source>
</evidence>
<evidence type="ECO:0000313" key="2">
    <source>
        <dbReference type="Proteomes" id="UP000799424"/>
    </source>
</evidence>
<dbReference type="Proteomes" id="UP000799424">
    <property type="component" value="Unassembled WGS sequence"/>
</dbReference>
<gene>
    <name evidence="1" type="ORF">CC86DRAFT_297717</name>
</gene>
<dbReference type="OrthoDB" id="5355526at2759"/>
<dbReference type="AlphaFoldDB" id="A0A6A6ZSY0"/>
<dbReference type="EMBL" id="MU006231">
    <property type="protein sequence ID" value="KAF2823916.1"/>
    <property type="molecule type" value="Genomic_DNA"/>
</dbReference>
<keyword evidence="2" id="KW-1185">Reference proteome</keyword>
<name>A0A6A6ZSY0_9PLEO</name>
<reference evidence="1" key="1">
    <citation type="journal article" date="2020" name="Stud. Mycol.">
        <title>101 Dothideomycetes genomes: a test case for predicting lifestyles and emergence of pathogens.</title>
        <authorList>
            <person name="Haridas S."/>
            <person name="Albert R."/>
            <person name="Binder M."/>
            <person name="Bloem J."/>
            <person name="Labutti K."/>
            <person name="Salamov A."/>
            <person name="Andreopoulos B."/>
            <person name="Baker S."/>
            <person name="Barry K."/>
            <person name="Bills G."/>
            <person name="Bluhm B."/>
            <person name="Cannon C."/>
            <person name="Castanera R."/>
            <person name="Culley D."/>
            <person name="Daum C."/>
            <person name="Ezra D."/>
            <person name="Gonzalez J."/>
            <person name="Henrissat B."/>
            <person name="Kuo A."/>
            <person name="Liang C."/>
            <person name="Lipzen A."/>
            <person name="Lutzoni F."/>
            <person name="Magnuson J."/>
            <person name="Mondo S."/>
            <person name="Nolan M."/>
            <person name="Ohm R."/>
            <person name="Pangilinan J."/>
            <person name="Park H.-J."/>
            <person name="Ramirez L."/>
            <person name="Alfaro M."/>
            <person name="Sun H."/>
            <person name="Tritt A."/>
            <person name="Yoshinaga Y."/>
            <person name="Zwiers L.-H."/>
            <person name="Turgeon B."/>
            <person name="Goodwin S."/>
            <person name="Spatafora J."/>
            <person name="Crous P."/>
            <person name="Grigoriev I."/>
        </authorList>
    </citation>
    <scope>NUCLEOTIDE SEQUENCE</scope>
    <source>
        <strain evidence="1">CBS 113818</strain>
    </source>
</reference>
<accession>A0A6A6ZSY0</accession>
<organism evidence="1 2">
    <name type="scientific">Ophiobolus disseminans</name>
    <dbReference type="NCBI Taxonomy" id="1469910"/>
    <lineage>
        <taxon>Eukaryota</taxon>
        <taxon>Fungi</taxon>
        <taxon>Dikarya</taxon>
        <taxon>Ascomycota</taxon>
        <taxon>Pezizomycotina</taxon>
        <taxon>Dothideomycetes</taxon>
        <taxon>Pleosporomycetidae</taxon>
        <taxon>Pleosporales</taxon>
        <taxon>Pleosporineae</taxon>
        <taxon>Phaeosphaeriaceae</taxon>
        <taxon>Ophiobolus</taxon>
    </lineage>
</organism>
<sequence>MCLRLVEKFPACGCVYHTHAVDRCSYYGRHSVIDRTIWVGLSCPHHNGK</sequence>
<proteinExistence type="predicted"/>